<feature type="region of interest" description="Disordered" evidence="1">
    <location>
        <begin position="26"/>
        <end position="50"/>
    </location>
</feature>
<dbReference type="Proteomes" id="UP000799440">
    <property type="component" value="Unassembled WGS sequence"/>
</dbReference>
<evidence type="ECO:0000313" key="3">
    <source>
        <dbReference type="Proteomes" id="UP000799440"/>
    </source>
</evidence>
<dbReference type="EMBL" id="MU006584">
    <property type="protein sequence ID" value="KAF2745124.1"/>
    <property type="molecule type" value="Genomic_DNA"/>
</dbReference>
<accession>A0A6A6V5Y1</accession>
<protein>
    <submittedName>
        <fullName evidence="2">Uncharacterized protein</fullName>
    </submittedName>
</protein>
<dbReference type="AlphaFoldDB" id="A0A6A6V5Y1"/>
<gene>
    <name evidence="2" type="ORF">M011DRAFT_149428</name>
</gene>
<keyword evidence="3" id="KW-1185">Reference proteome</keyword>
<name>A0A6A6V5Y1_9PLEO</name>
<proteinExistence type="predicted"/>
<organism evidence="2 3">
    <name type="scientific">Sporormia fimetaria CBS 119925</name>
    <dbReference type="NCBI Taxonomy" id="1340428"/>
    <lineage>
        <taxon>Eukaryota</taxon>
        <taxon>Fungi</taxon>
        <taxon>Dikarya</taxon>
        <taxon>Ascomycota</taxon>
        <taxon>Pezizomycotina</taxon>
        <taxon>Dothideomycetes</taxon>
        <taxon>Pleosporomycetidae</taxon>
        <taxon>Pleosporales</taxon>
        <taxon>Sporormiaceae</taxon>
        <taxon>Sporormia</taxon>
    </lineage>
</organism>
<evidence type="ECO:0000313" key="2">
    <source>
        <dbReference type="EMBL" id="KAF2745124.1"/>
    </source>
</evidence>
<evidence type="ECO:0000256" key="1">
    <source>
        <dbReference type="SAM" id="MobiDB-lite"/>
    </source>
</evidence>
<sequence>MPHWGRPHPIHHPSPLDFDQVDLRRAKAPNLCQTPPPPVHFPGMLYSQEP</sequence>
<reference evidence="2" key="1">
    <citation type="journal article" date="2020" name="Stud. Mycol.">
        <title>101 Dothideomycetes genomes: a test case for predicting lifestyles and emergence of pathogens.</title>
        <authorList>
            <person name="Haridas S."/>
            <person name="Albert R."/>
            <person name="Binder M."/>
            <person name="Bloem J."/>
            <person name="Labutti K."/>
            <person name="Salamov A."/>
            <person name="Andreopoulos B."/>
            <person name="Baker S."/>
            <person name="Barry K."/>
            <person name="Bills G."/>
            <person name="Bluhm B."/>
            <person name="Cannon C."/>
            <person name="Castanera R."/>
            <person name="Culley D."/>
            <person name="Daum C."/>
            <person name="Ezra D."/>
            <person name="Gonzalez J."/>
            <person name="Henrissat B."/>
            <person name="Kuo A."/>
            <person name="Liang C."/>
            <person name="Lipzen A."/>
            <person name="Lutzoni F."/>
            <person name="Magnuson J."/>
            <person name="Mondo S."/>
            <person name="Nolan M."/>
            <person name="Ohm R."/>
            <person name="Pangilinan J."/>
            <person name="Park H.-J."/>
            <person name="Ramirez L."/>
            <person name="Alfaro M."/>
            <person name="Sun H."/>
            <person name="Tritt A."/>
            <person name="Yoshinaga Y."/>
            <person name="Zwiers L.-H."/>
            <person name="Turgeon B."/>
            <person name="Goodwin S."/>
            <person name="Spatafora J."/>
            <person name="Crous P."/>
            <person name="Grigoriev I."/>
        </authorList>
    </citation>
    <scope>NUCLEOTIDE SEQUENCE</scope>
    <source>
        <strain evidence="2">CBS 119925</strain>
    </source>
</reference>